<evidence type="ECO:0000256" key="3">
    <source>
        <dbReference type="ARBA" id="ARBA00022692"/>
    </source>
</evidence>
<dbReference type="Proteomes" id="UP000007875">
    <property type="component" value="Unassembled WGS sequence"/>
</dbReference>
<dbReference type="PRINTS" id="PR00237">
    <property type="entry name" value="GPCRRHODOPSN"/>
</dbReference>
<dbReference type="InterPro" id="IPR036055">
    <property type="entry name" value="LDL_receptor-like_sf"/>
</dbReference>
<feature type="transmembrane region" description="Helical" evidence="9">
    <location>
        <begin position="468"/>
        <end position="487"/>
    </location>
</feature>
<keyword evidence="12" id="KW-1185">Reference proteome</keyword>
<reference evidence="12" key="1">
    <citation type="submission" date="2003-08" db="EMBL/GenBank/DDBJ databases">
        <authorList>
            <person name="Birren B."/>
            <person name="Nusbaum C."/>
            <person name="Abebe A."/>
            <person name="Abouelleil A."/>
            <person name="Adekoya E."/>
            <person name="Ait-zahra M."/>
            <person name="Allen N."/>
            <person name="Allen T."/>
            <person name="An P."/>
            <person name="Anderson M."/>
            <person name="Anderson S."/>
            <person name="Arachchi H."/>
            <person name="Armbruster J."/>
            <person name="Bachantsang P."/>
            <person name="Baldwin J."/>
            <person name="Barry A."/>
            <person name="Bayul T."/>
            <person name="Blitshsteyn B."/>
            <person name="Bloom T."/>
            <person name="Blye J."/>
            <person name="Boguslavskiy L."/>
            <person name="Borowsky M."/>
            <person name="Boukhgalter B."/>
            <person name="Brunache A."/>
            <person name="Butler J."/>
            <person name="Calixte N."/>
            <person name="Calvo S."/>
            <person name="Camarata J."/>
            <person name="Campo K."/>
            <person name="Chang J."/>
            <person name="Cheshatsang Y."/>
            <person name="Citroen M."/>
            <person name="Collymore A."/>
            <person name="Considine T."/>
            <person name="Cook A."/>
            <person name="Cooke P."/>
            <person name="Corum B."/>
            <person name="Cuomo C."/>
            <person name="David R."/>
            <person name="Dawoe T."/>
            <person name="Degray S."/>
            <person name="Dodge S."/>
            <person name="Dooley K."/>
            <person name="Dorje P."/>
            <person name="Dorjee K."/>
            <person name="Dorris L."/>
            <person name="Duffey N."/>
            <person name="Dupes A."/>
            <person name="Elkins T."/>
            <person name="Engels R."/>
            <person name="Erickson J."/>
            <person name="Farina A."/>
            <person name="Faro S."/>
            <person name="Ferreira P."/>
            <person name="Fischer H."/>
            <person name="Fitzgerald M."/>
            <person name="Foley K."/>
            <person name="Gage D."/>
            <person name="Galagan J."/>
            <person name="Gearin G."/>
            <person name="Gnerre S."/>
            <person name="Gnirke A."/>
            <person name="Goyette A."/>
            <person name="Graham J."/>
            <person name="Grandbois E."/>
            <person name="Gyaltsen K."/>
            <person name="Hafez N."/>
            <person name="Hagopian D."/>
            <person name="Hagos B."/>
            <person name="Hall J."/>
            <person name="Hatcher B."/>
            <person name="Heller A."/>
            <person name="Higgins H."/>
            <person name="Honan T."/>
            <person name="Horn A."/>
            <person name="Houde N."/>
            <person name="Hughes L."/>
            <person name="Hulme W."/>
            <person name="Husby E."/>
            <person name="Iliev I."/>
            <person name="Jaffe D."/>
            <person name="Jones C."/>
            <person name="Kamal M."/>
            <person name="Kamat A."/>
            <person name="Kamvysselis M."/>
            <person name="Karlsson E."/>
            <person name="Kells C."/>
            <person name="Kieu A."/>
            <person name="Kisner P."/>
            <person name="Kodira C."/>
            <person name="Kulbokas E."/>
            <person name="Labutti K."/>
            <person name="Lama D."/>
            <person name="Landers T."/>
            <person name="Leger J."/>
            <person name="Levine S."/>
            <person name="Lewis D."/>
            <person name="Lewis T."/>
            <person name="Lindblad-toh K."/>
            <person name="Liu X."/>
            <person name="Lokyitsang T."/>
            <person name="Lokyitsang Y."/>
            <person name="Lucien O."/>
            <person name="Lui A."/>
            <person name="Ma L.J."/>
            <person name="Mabbitt R."/>
            <person name="Macdonald J."/>
            <person name="Maclean C."/>
            <person name="Major J."/>
            <person name="Manning J."/>
            <person name="Marabella R."/>
            <person name="Maru K."/>
            <person name="Matthews C."/>
            <person name="Mauceli E."/>
            <person name="Mccarthy M."/>
            <person name="Mcdonough S."/>
            <person name="Mcghee T."/>
            <person name="Meldrim J."/>
            <person name="Meneus L."/>
            <person name="Mesirov J."/>
            <person name="Mihalev A."/>
            <person name="Mihova T."/>
            <person name="Mikkelsen T."/>
            <person name="Mlenga V."/>
            <person name="Moru K."/>
            <person name="Mozes J."/>
            <person name="Mulrain L."/>
            <person name="Munson G."/>
            <person name="Naylor J."/>
            <person name="Newes C."/>
            <person name="Nguyen C."/>
            <person name="Nguyen N."/>
            <person name="Nguyen T."/>
            <person name="Nicol R."/>
            <person name="Nielsen C."/>
            <person name="Nizzari M."/>
            <person name="Norbu C."/>
            <person name="Norbu N."/>
            <person name="O'donnell P."/>
            <person name="Okoawo O."/>
            <person name="O'leary S."/>
            <person name="Omotosho B."/>
            <person name="O'neill K."/>
            <person name="Osman S."/>
            <person name="Parker S."/>
            <person name="Perrin D."/>
            <person name="Phunkhang P."/>
            <person name="Piqani B."/>
            <person name="Purcell S."/>
            <person name="Rachupka T."/>
            <person name="Ramasamy U."/>
            <person name="Rameau R."/>
            <person name="Ray V."/>
            <person name="Raymond C."/>
            <person name="Retta R."/>
            <person name="Richardson S."/>
            <person name="Rise C."/>
            <person name="Rodriguez J."/>
            <person name="Rogers J."/>
            <person name="Rogov P."/>
            <person name="Rutman M."/>
            <person name="Schupbach R."/>
            <person name="Seaman C."/>
            <person name="Settipalli S."/>
            <person name="Sharpe T."/>
            <person name="Sheridan J."/>
            <person name="Sherpa N."/>
            <person name="Shi J."/>
            <person name="Smirnov S."/>
            <person name="Smith C."/>
            <person name="Sougnez C."/>
            <person name="Spencer B."/>
            <person name="Stalker J."/>
            <person name="Stange-thomann N."/>
            <person name="Stavropoulos S."/>
            <person name="Stetson K."/>
            <person name="Stone C."/>
            <person name="Stone S."/>
            <person name="Stubbs M."/>
            <person name="Talamas J."/>
            <person name="Tchuinga P."/>
            <person name="Tenzing P."/>
            <person name="Tesfaye S."/>
            <person name="Theodore J."/>
            <person name="Thoulutsang Y."/>
            <person name="Topham K."/>
            <person name="Towey S."/>
            <person name="Tsamla T."/>
            <person name="Tsomo N."/>
            <person name="Vallee D."/>
            <person name="Vassiliev H."/>
            <person name="Venkataraman V."/>
            <person name="Vinson J."/>
            <person name="Vo A."/>
            <person name="Wade C."/>
            <person name="Wang S."/>
            <person name="Wangchuk T."/>
            <person name="Wangdi T."/>
            <person name="Whittaker C."/>
            <person name="Wilkinson J."/>
            <person name="Wu Y."/>
            <person name="Wyman D."/>
            <person name="Yadav S."/>
            <person name="Yang S."/>
            <person name="Yang X."/>
            <person name="Yeager S."/>
            <person name="Yee E."/>
            <person name="Young G."/>
            <person name="Zainoun J."/>
            <person name="Zembeck L."/>
            <person name="Zimmer A."/>
            <person name="Zody M."/>
            <person name="Lander E."/>
        </authorList>
    </citation>
    <scope>NUCLEOTIDE SEQUENCE [LARGE SCALE GENOMIC DNA]</scope>
</reference>
<feature type="disulfide bond" evidence="8">
    <location>
        <begin position="106"/>
        <end position="121"/>
    </location>
</feature>
<sequence length="529" mass="59572">RTQLTAFKCDGKPECFDLSDECGGVCDTEQAFCEFQATFRNSSQLEYRCGNGFAISTKEICSGTWSNCSPRVSFEESQCDGRFYCQSGIFKILFYRYMSIDQSLVCNGYKNCDDGTDEANCTDRFYCTTGQSPTSVPLWFQFDDFLDCEDGSDECPPSSDNIRISSRSEMIRNEVLRGWVWFMAVAAILGNSYVILKTSLKYKKLRARSAVSRSNHFLIFNLAMSDLLMGIYLAVIAGYSTSFSGRYCFEDRKWRTGVTCQYIGALSVVASEATLFILTVLTMVRLYTVLNPIKARDIKLLYVAVAVLLAWSFALILAVLPLATAFEGVVTDGAWLPSKFFNSTIVNIRKARKFTDQVGVYTPNASMLITDVNSTVTWSSIRSYLNTYSPNNKIQGLYGFYARNSVCLSKFFVTSRQTGWQFTIAIILTNLVLFLIIATSYLIIYKRSNVKEFQSTDKGRASKTQRKIIKLVATDFACWIPICIMALLHFSRVVVIGKIAYVVFAVVLLPINSVLNPLLYSNLFGKLWK</sequence>
<dbReference type="GO" id="GO:0008528">
    <property type="term" value="F:G protein-coupled peptide receptor activity"/>
    <property type="evidence" value="ECO:0007669"/>
    <property type="project" value="TreeGrafter"/>
</dbReference>
<keyword evidence="3 9" id="KW-0812">Transmembrane</keyword>
<protein>
    <recommendedName>
        <fullName evidence="10">G-protein coupled receptors family 1 profile domain-containing protein</fullName>
    </recommendedName>
</protein>
<evidence type="ECO:0000256" key="6">
    <source>
        <dbReference type="ARBA" id="ARBA00023136"/>
    </source>
</evidence>
<keyword evidence="2" id="KW-0433">Leucine-rich repeat</keyword>
<dbReference type="GO" id="GO:0009755">
    <property type="term" value="P:hormone-mediated signaling pathway"/>
    <property type="evidence" value="ECO:0007669"/>
    <property type="project" value="TreeGrafter"/>
</dbReference>
<dbReference type="GO" id="GO:0005886">
    <property type="term" value="C:plasma membrane"/>
    <property type="evidence" value="ECO:0007669"/>
    <property type="project" value="TreeGrafter"/>
</dbReference>
<evidence type="ECO:0000256" key="4">
    <source>
        <dbReference type="ARBA" id="ARBA00022737"/>
    </source>
</evidence>
<reference evidence="11" key="2">
    <citation type="submission" date="2025-08" db="UniProtKB">
        <authorList>
            <consortium name="Ensembl"/>
        </authorList>
    </citation>
    <scope>IDENTIFICATION</scope>
</reference>
<proteinExistence type="predicted"/>
<feature type="transmembrane region" description="Helical" evidence="9">
    <location>
        <begin position="262"/>
        <end position="288"/>
    </location>
</feature>
<feature type="transmembrane region" description="Helical" evidence="9">
    <location>
        <begin position="300"/>
        <end position="323"/>
    </location>
</feature>
<feature type="transmembrane region" description="Helical" evidence="9">
    <location>
        <begin position="420"/>
        <end position="444"/>
    </location>
</feature>
<evidence type="ECO:0000256" key="1">
    <source>
        <dbReference type="ARBA" id="ARBA00004370"/>
    </source>
</evidence>
<dbReference type="HOGENOM" id="CLU_002245_0_0_1"/>
<keyword evidence="5 9" id="KW-1133">Transmembrane helix</keyword>
<evidence type="ECO:0000256" key="2">
    <source>
        <dbReference type="ARBA" id="ARBA00022614"/>
    </source>
</evidence>
<evidence type="ECO:0000256" key="5">
    <source>
        <dbReference type="ARBA" id="ARBA00022989"/>
    </source>
</evidence>
<reference evidence="11" key="3">
    <citation type="submission" date="2025-09" db="UniProtKB">
        <authorList>
            <consortium name="Ensembl"/>
        </authorList>
    </citation>
    <scope>IDENTIFICATION</scope>
</reference>
<keyword evidence="4" id="KW-0677">Repeat</keyword>
<comment type="caution">
    <text evidence="8">Lacks conserved residue(s) required for the propagation of feature annotation.</text>
</comment>
<dbReference type="PANTHER" id="PTHR24372">
    <property type="entry name" value="GLYCOPROTEIN HORMONE RECEPTOR"/>
    <property type="match status" value="1"/>
</dbReference>
<dbReference type="InterPro" id="IPR002172">
    <property type="entry name" value="LDrepeatLR_classA_rpt"/>
</dbReference>
<dbReference type="InParanoid" id="H2ZCQ0"/>
<organism evidence="11 12">
    <name type="scientific">Ciona savignyi</name>
    <name type="common">Pacific transparent sea squirt</name>
    <dbReference type="NCBI Taxonomy" id="51511"/>
    <lineage>
        <taxon>Eukaryota</taxon>
        <taxon>Metazoa</taxon>
        <taxon>Chordata</taxon>
        <taxon>Tunicata</taxon>
        <taxon>Ascidiacea</taxon>
        <taxon>Phlebobranchia</taxon>
        <taxon>Cionidae</taxon>
        <taxon>Ciona</taxon>
    </lineage>
</organism>
<dbReference type="PANTHER" id="PTHR24372:SF77">
    <property type="entry name" value="G-PROTEIN COUPLED RECEPTORS FAMILY 1 PROFILE DOMAIN-CONTAINING PROTEIN"/>
    <property type="match status" value="1"/>
</dbReference>
<dbReference type="SMART" id="SM00192">
    <property type="entry name" value="LDLa"/>
    <property type="match status" value="2"/>
</dbReference>
<name>H2ZCQ0_CIOSA</name>
<dbReference type="CDD" id="cd00112">
    <property type="entry name" value="LDLa"/>
    <property type="match status" value="1"/>
</dbReference>
<dbReference type="Ensembl" id="ENSCSAVT00000015543.1">
    <property type="protein sequence ID" value="ENSCSAVP00000015366.1"/>
    <property type="gene ID" value="ENSCSAVG00000009023.1"/>
</dbReference>
<dbReference type="Pfam" id="PF00001">
    <property type="entry name" value="7tm_1"/>
    <property type="match status" value="1"/>
</dbReference>
<dbReference type="SUPFAM" id="SSF57424">
    <property type="entry name" value="LDL receptor-like module"/>
    <property type="match status" value="1"/>
</dbReference>
<dbReference type="PROSITE" id="PS50068">
    <property type="entry name" value="LDLRA_2"/>
    <property type="match status" value="1"/>
</dbReference>
<keyword evidence="6 9" id="KW-0472">Membrane</keyword>
<evidence type="ECO:0000313" key="11">
    <source>
        <dbReference type="Ensembl" id="ENSCSAVP00000015366.1"/>
    </source>
</evidence>
<evidence type="ECO:0000256" key="9">
    <source>
        <dbReference type="SAM" id="Phobius"/>
    </source>
</evidence>
<comment type="subcellular location">
    <subcellularLocation>
        <location evidence="1">Membrane</location>
    </subcellularLocation>
</comment>
<dbReference type="eggNOG" id="KOG1215">
    <property type="taxonomic scope" value="Eukaryota"/>
</dbReference>
<feature type="domain" description="G-protein coupled receptors family 1 profile" evidence="10">
    <location>
        <begin position="190"/>
        <end position="520"/>
    </location>
</feature>
<feature type="transmembrane region" description="Helical" evidence="9">
    <location>
        <begin position="217"/>
        <end position="242"/>
    </location>
</feature>
<dbReference type="eggNOG" id="KOG2087">
    <property type="taxonomic scope" value="Eukaryota"/>
</dbReference>
<evidence type="ECO:0000256" key="7">
    <source>
        <dbReference type="ARBA" id="ARBA00023157"/>
    </source>
</evidence>
<dbReference type="STRING" id="51511.ENSCSAVP00000015366"/>
<evidence type="ECO:0000313" key="12">
    <source>
        <dbReference type="Proteomes" id="UP000007875"/>
    </source>
</evidence>
<dbReference type="OMA" id="VCLSKFF"/>
<dbReference type="InterPro" id="IPR017452">
    <property type="entry name" value="GPCR_Rhodpsn_7TM"/>
</dbReference>
<evidence type="ECO:0000256" key="8">
    <source>
        <dbReference type="PROSITE-ProRule" id="PRU00124"/>
    </source>
</evidence>
<dbReference type="PROSITE" id="PS50262">
    <property type="entry name" value="G_PROTEIN_RECEP_F1_2"/>
    <property type="match status" value="1"/>
</dbReference>
<accession>H2ZCQ0</accession>
<dbReference type="Gene3D" id="1.20.1070.10">
    <property type="entry name" value="Rhodopsin 7-helix transmembrane proteins"/>
    <property type="match status" value="1"/>
</dbReference>
<dbReference type="InterPro" id="IPR000276">
    <property type="entry name" value="GPCR_Rhodpsn"/>
</dbReference>
<dbReference type="SUPFAM" id="SSF81321">
    <property type="entry name" value="Family A G protein-coupled receptor-like"/>
    <property type="match status" value="1"/>
</dbReference>
<dbReference type="GeneTree" id="ENSGT00940000163045"/>
<feature type="transmembrane region" description="Helical" evidence="9">
    <location>
        <begin position="178"/>
        <end position="196"/>
    </location>
</feature>
<evidence type="ECO:0000259" key="10">
    <source>
        <dbReference type="PROSITE" id="PS50262"/>
    </source>
</evidence>
<keyword evidence="7 8" id="KW-1015">Disulfide bond</keyword>
<dbReference type="Gene3D" id="4.10.400.10">
    <property type="entry name" value="Low-density Lipoprotein Receptor"/>
    <property type="match status" value="1"/>
</dbReference>
<feature type="transmembrane region" description="Helical" evidence="9">
    <location>
        <begin position="499"/>
        <end position="520"/>
    </location>
</feature>
<dbReference type="GO" id="GO:0007189">
    <property type="term" value="P:adenylate cyclase-activating G protein-coupled receptor signaling pathway"/>
    <property type="evidence" value="ECO:0007669"/>
    <property type="project" value="TreeGrafter"/>
</dbReference>
<dbReference type="AlphaFoldDB" id="H2ZCQ0"/>